<evidence type="ECO:0008006" key="4">
    <source>
        <dbReference type="Google" id="ProtNLM"/>
    </source>
</evidence>
<comment type="caution">
    <text evidence="2">The sequence shown here is derived from an EMBL/GenBank/DDBJ whole genome shotgun (WGS) entry which is preliminary data.</text>
</comment>
<dbReference type="PANTHER" id="PTHR47331:SF6">
    <property type="entry name" value="DOUBLECORTIN DOMAIN-CONTAINING PROTEIN"/>
    <property type="match status" value="1"/>
</dbReference>
<feature type="region of interest" description="Disordered" evidence="1">
    <location>
        <begin position="180"/>
        <end position="201"/>
    </location>
</feature>
<accession>A0A9Q1JCZ8</accession>
<evidence type="ECO:0000313" key="3">
    <source>
        <dbReference type="Proteomes" id="UP001152622"/>
    </source>
</evidence>
<protein>
    <recommendedName>
        <fullName evidence="4">Integrase zinc-binding domain-containing protein</fullName>
    </recommendedName>
</protein>
<dbReference type="EMBL" id="JAINUF010000001">
    <property type="protein sequence ID" value="KAJ8379962.1"/>
    <property type="molecule type" value="Genomic_DNA"/>
</dbReference>
<proteinExistence type="predicted"/>
<dbReference type="AlphaFoldDB" id="A0A9Q1JCZ8"/>
<reference evidence="2" key="1">
    <citation type="journal article" date="2023" name="Science">
        <title>Genome structures resolve the early diversification of teleost fishes.</title>
        <authorList>
            <person name="Parey E."/>
            <person name="Louis A."/>
            <person name="Montfort J."/>
            <person name="Bouchez O."/>
            <person name="Roques C."/>
            <person name="Iampietro C."/>
            <person name="Lluch J."/>
            <person name="Castinel A."/>
            <person name="Donnadieu C."/>
            <person name="Desvignes T."/>
            <person name="Floi Bucao C."/>
            <person name="Jouanno E."/>
            <person name="Wen M."/>
            <person name="Mejri S."/>
            <person name="Dirks R."/>
            <person name="Jansen H."/>
            <person name="Henkel C."/>
            <person name="Chen W.J."/>
            <person name="Zahm M."/>
            <person name="Cabau C."/>
            <person name="Klopp C."/>
            <person name="Thompson A.W."/>
            <person name="Robinson-Rechavi M."/>
            <person name="Braasch I."/>
            <person name="Lecointre G."/>
            <person name="Bobe J."/>
            <person name="Postlethwait J.H."/>
            <person name="Berthelot C."/>
            <person name="Roest Crollius H."/>
            <person name="Guiguen Y."/>
        </authorList>
    </citation>
    <scope>NUCLEOTIDE SEQUENCE</scope>
    <source>
        <strain evidence="2">WJC10195</strain>
    </source>
</reference>
<feature type="compositionally biased region" description="Basic and acidic residues" evidence="1">
    <location>
        <begin position="189"/>
        <end position="201"/>
    </location>
</feature>
<evidence type="ECO:0000313" key="2">
    <source>
        <dbReference type="EMBL" id="KAJ8379962.1"/>
    </source>
</evidence>
<dbReference type="Proteomes" id="UP001152622">
    <property type="component" value="Chromosome 1"/>
</dbReference>
<dbReference type="PANTHER" id="PTHR47331">
    <property type="entry name" value="PHD-TYPE DOMAIN-CONTAINING PROTEIN"/>
    <property type="match status" value="1"/>
</dbReference>
<evidence type="ECO:0000256" key="1">
    <source>
        <dbReference type="SAM" id="MobiDB-lite"/>
    </source>
</evidence>
<organism evidence="2 3">
    <name type="scientific">Synaphobranchus kaupii</name>
    <name type="common">Kaup's arrowtooth eel</name>
    <dbReference type="NCBI Taxonomy" id="118154"/>
    <lineage>
        <taxon>Eukaryota</taxon>
        <taxon>Metazoa</taxon>
        <taxon>Chordata</taxon>
        <taxon>Craniata</taxon>
        <taxon>Vertebrata</taxon>
        <taxon>Euteleostomi</taxon>
        <taxon>Actinopterygii</taxon>
        <taxon>Neopterygii</taxon>
        <taxon>Teleostei</taxon>
        <taxon>Anguilliformes</taxon>
        <taxon>Synaphobranchidae</taxon>
        <taxon>Synaphobranchus</taxon>
    </lineage>
</organism>
<name>A0A9Q1JCZ8_SYNKA</name>
<keyword evidence="3" id="KW-1185">Reference proteome</keyword>
<dbReference type="OrthoDB" id="8946429at2759"/>
<gene>
    <name evidence="2" type="ORF">SKAU_G00007400</name>
</gene>
<sequence length="258" mass="29164">MDGISVTQAPPKRSWRRPENSSLRVFSMSVTHRSWSASLQSATSPLQSSLRKLCPVIDRDGSLRVGGHIMQSKLGTEETNPVIIPAHHHLATLLVRHHQAVKHQGRRFTEGAIIRFWVVGAKKCISSFLFKCVICRRLRGKTEHQQMAHLPADRLQIAPPFTYVRVEVFGPWEVVARRTRGGNTKSKRCTPDPEDRRSLSSTRRFWEMRPLQERIETCSGSSRDLLEQVASGIPHHTAVQAQVAGDLKEVDIVLMKDN</sequence>